<organism evidence="1">
    <name type="scientific">Chionoecetes opilio bacilliform virus</name>
    <dbReference type="NCBI Taxonomy" id="1825681"/>
    <lineage>
        <taxon>Viruses</taxon>
        <taxon>Viruses incertae sedis</taxon>
        <taxon>Naldaviricetes</taxon>
        <taxon>Nimaviridae</taxon>
    </lineage>
</organism>
<comment type="caution">
    <text evidence="1">The sequence shown here is derived from an EMBL/GenBank/DDBJ whole genome shotgun (WGS) entry which is preliminary data.</text>
</comment>
<protein>
    <submittedName>
        <fullName evidence="1">Uncharacterized protein</fullName>
    </submittedName>
</protein>
<sequence>MLVYYPVKNVSNAGENEDNGVCKSIPILDDVHTTVTVCSLSALVNTSRKPSPSYISNKRIMLILNTVTGSKKIAITAMRTLHSSCSSAVATDGGRITSLLYCPPVPVSASKRSRQVECLTLKGGLEQERVVKQTIIRYGCKTMKKKNDTVMRPSFFLMVYDTCIRNAAELILRTEGHYSKYNILFFSQEYLPYKAERSLILSRELEKVNYIRFF</sequence>
<proteinExistence type="predicted"/>
<evidence type="ECO:0000313" key="1">
    <source>
        <dbReference type="EMBL" id="GAV93224.1"/>
    </source>
</evidence>
<name>A0A1Q3DL68_9VIRU</name>
<reference evidence="1" key="1">
    <citation type="submission" date="2017-01" db="EMBL/GenBank/DDBJ databases">
        <title>Draft genome sequence of uncultured bacilliform virus purified from snow crab.</title>
        <authorList>
            <person name="Takano T."/>
        </authorList>
    </citation>
    <scope>NUCLEOTIDE SEQUENCE</scope>
    <source>
        <strain evidence="1">Isolate_1</strain>
    </source>
</reference>
<dbReference type="EMBL" id="BDLS01000002">
    <property type="protein sequence ID" value="GAV93224.1"/>
    <property type="molecule type" value="Genomic_DNA"/>
</dbReference>
<accession>A0A1Q3DL68</accession>
<gene>
    <name evidence="1" type="ORF">SCV_104</name>
</gene>